<organism evidence="2 3">
    <name type="scientific">Cohnella cellulosilytica</name>
    <dbReference type="NCBI Taxonomy" id="986710"/>
    <lineage>
        <taxon>Bacteria</taxon>
        <taxon>Bacillati</taxon>
        <taxon>Bacillota</taxon>
        <taxon>Bacilli</taxon>
        <taxon>Bacillales</taxon>
        <taxon>Paenibacillaceae</taxon>
        <taxon>Cohnella</taxon>
    </lineage>
</organism>
<dbReference type="RefSeq" id="WP_378049662.1">
    <property type="nucleotide sequence ID" value="NZ_JBHMDN010000021.1"/>
</dbReference>
<reference evidence="3" key="1">
    <citation type="journal article" date="2019" name="Int. J. Syst. Evol. Microbiol.">
        <title>The Global Catalogue of Microorganisms (GCM) 10K type strain sequencing project: providing services to taxonomists for standard genome sequencing and annotation.</title>
        <authorList>
            <consortium name="The Broad Institute Genomics Platform"/>
            <consortium name="The Broad Institute Genome Sequencing Center for Infectious Disease"/>
            <person name="Wu L."/>
            <person name="Ma J."/>
        </authorList>
    </citation>
    <scope>NUCLEOTIDE SEQUENCE [LARGE SCALE GENOMIC DNA]</scope>
    <source>
        <strain evidence="3">KCTC 12907</strain>
    </source>
</reference>
<sequence length="122" mass="13452">MNVRIDKKGSSEVAVVESGEVLVAEVQDALDLMATVQYQTGCFKILLRKANVSETFFDLSTRLAGEILQKYANYGVKLAIAGDFSGYASKSLRDFIYESNRGKQFFFLPDEAGALEALHGMK</sequence>
<dbReference type="InterPro" id="IPR025438">
    <property type="entry name" value="DUF4180"/>
</dbReference>
<name>A0ABW2FGL9_9BACL</name>
<accession>A0ABW2FGL9</accession>
<proteinExistence type="predicted"/>
<gene>
    <name evidence="2" type="ORF">ACFQMJ_21370</name>
</gene>
<keyword evidence="3" id="KW-1185">Reference proteome</keyword>
<dbReference type="EMBL" id="JBHTAI010000014">
    <property type="protein sequence ID" value="MFC7151095.1"/>
    <property type="molecule type" value="Genomic_DNA"/>
</dbReference>
<feature type="domain" description="DUF4180" evidence="1">
    <location>
        <begin position="10"/>
        <end position="117"/>
    </location>
</feature>
<dbReference type="Proteomes" id="UP001596378">
    <property type="component" value="Unassembled WGS sequence"/>
</dbReference>
<evidence type="ECO:0000259" key="1">
    <source>
        <dbReference type="Pfam" id="PF13788"/>
    </source>
</evidence>
<evidence type="ECO:0000313" key="3">
    <source>
        <dbReference type="Proteomes" id="UP001596378"/>
    </source>
</evidence>
<comment type="caution">
    <text evidence="2">The sequence shown here is derived from an EMBL/GenBank/DDBJ whole genome shotgun (WGS) entry which is preliminary data.</text>
</comment>
<evidence type="ECO:0000313" key="2">
    <source>
        <dbReference type="EMBL" id="MFC7151095.1"/>
    </source>
</evidence>
<dbReference type="Pfam" id="PF13788">
    <property type="entry name" value="DUF4180"/>
    <property type="match status" value="1"/>
</dbReference>
<protein>
    <submittedName>
        <fullName evidence="2">DUF4180 domain-containing protein</fullName>
    </submittedName>
</protein>